<dbReference type="InterPro" id="IPR005849">
    <property type="entry name" value="GalP_Utransf_N"/>
</dbReference>
<comment type="caution">
    <text evidence="11">The sequence shown here is derived from an EMBL/GenBank/DDBJ whole genome shotgun (WGS) entry which is preliminary data.</text>
</comment>
<evidence type="ECO:0000256" key="10">
    <source>
        <dbReference type="HAMAP-Rule" id="MF_00571"/>
    </source>
</evidence>
<dbReference type="InterPro" id="IPR023425">
    <property type="entry name" value="GalP_uridyl_Trfase_II_CS"/>
</dbReference>
<name>A0A288Q9V1_9LACO</name>
<comment type="pathway">
    <text evidence="3 10">Carbohydrate metabolism; galactose metabolism.</text>
</comment>
<protein>
    <recommendedName>
        <fullName evidence="10">Galactose-1-phosphate uridylyltransferase</fullName>
        <shortName evidence="10">Gal-1-P uridylyltransferase</shortName>
        <ecNumber evidence="10">2.7.7.12</ecNumber>
    </recommendedName>
    <alternativeName>
        <fullName evidence="10">UDP-glucose--hexose-1-phosphate uridylyltransferase</fullName>
    </alternativeName>
</protein>
<keyword evidence="6 10" id="KW-0808">Transferase</keyword>
<evidence type="ECO:0000256" key="4">
    <source>
        <dbReference type="ARBA" id="ARBA00008706"/>
    </source>
</evidence>
<evidence type="ECO:0000256" key="8">
    <source>
        <dbReference type="ARBA" id="ARBA00023144"/>
    </source>
</evidence>
<sequence length="485" mass="54489">MKNVAQIFAELVIAKSPFLEELDELVVTNQVYALVGLTHEPAKETHDLLALRDQLVEVAITNKTIADSLTDREILGSKLMALLAPYPSQVNRQFWNDYRVTPRLATDNYFNFAKTTDYIKTQAIAQNIAYTVPSAYGQIQITINLSKPEKDPKAIAAAGKTRSVTYPMCVLCMENEGYAGHLGWAARSEHRIVRVPLNGETWGMQYSPYAYFNEHAIFIAPEHRNMHIDATNFVNLLTLVTKFPEYFVGSNADLPIVGGSLLSHDHYQGGRHEFPMALAPIEKVITIPGFNIEAGIVKWPMSVLRLRSTNSDTLVKAATHVLTRWQAYSDETVQVQAVDAQGVQHHTITPIARMRDGQYELDLVLRDNNVSAEHPDGIFHPHQDVQHIKKENIGLIEVMGLAILPARLKSELFDVQRYVLGEVDFVKEYHQAWADELKANYHGEAVDEYVRNAVGQVFVRVLEDAGVFKRDSVGQHAFARFVASL</sequence>
<dbReference type="GO" id="GO:0008108">
    <property type="term" value="F:UDP-glucose:hexose-1-phosphate uridylyltransferase activity"/>
    <property type="evidence" value="ECO:0007669"/>
    <property type="project" value="UniProtKB-UniRule"/>
</dbReference>
<dbReference type="InterPro" id="IPR000766">
    <property type="entry name" value="GalP_uridyl_Trfase_II"/>
</dbReference>
<evidence type="ECO:0000313" key="11">
    <source>
        <dbReference type="EMBL" id="RDL01104.1"/>
    </source>
</evidence>
<dbReference type="EC" id="2.7.7.12" evidence="10"/>
<accession>A0A288Q9V1</accession>
<comment type="similarity">
    <text evidence="4 10">Belongs to the galactose-1-phosphate uridylyltransferase type 2 family.</text>
</comment>
<proteinExistence type="inferred from homology"/>
<evidence type="ECO:0000256" key="2">
    <source>
        <dbReference type="ARBA" id="ARBA00004496"/>
    </source>
</evidence>
<dbReference type="Pfam" id="PF02744">
    <property type="entry name" value="GalP_UDP_tr_C"/>
    <property type="match status" value="1"/>
</dbReference>
<dbReference type="PANTHER" id="PTHR39191">
    <property type="entry name" value="GALACTOSE-1-PHOSPHATE URIDYLYLTRANSFERASE"/>
    <property type="match status" value="1"/>
</dbReference>
<evidence type="ECO:0000256" key="9">
    <source>
        <dbReference type="ARBA" id="ARBA00023277"/>
    </source>
</evidence>
<dbReference type="PROSITE" id="PS01163">
    <property type="entry name" value="GAL_P_UDP_TRANSF_II"/>
    <property type="match status" value="1"/>
</dbReference>
<keyword evidence="5 10" id="KW-0963">Cytoplasm</keyword>
<dbReference type="NCBIfam" id="TIGR01239">
    <property type="entry name" value="galT_2"/>
    <property type="match status" value="1"/>
</dbReference>
<dbReference type="InterPro" id="IPR005850">
    <property type="entry name" value="GalP_Utransf_C"/>
</dbReference>
<evidence type="ECO:0000256" key="5">
    <source>
        <dbReference type="ARBA" id="ARBA00022490"/>
    </source>
</evidence>
<evidence type="ECO:0000256" key="6">
    <source>
        <dbReference type="ARBA" id="ARBA00022679"/>
    </source>
</evidence>
<evidence type="ECO:0000256" key="1">
    <source>
        <dbReference type="ARBA" id="ARBA00001107"/>
    </source>
</evidence>
<evidence type="ECO:0000256" key="7">
    <source>
        <dbReference type="ARBA" id="ARBA00022695"/>
    </source>
</evidence>
<gene>
    <name evidence="10" type="primary">galT</name>
    <name evidence="11" type="ORF">DFP99_1575</name>
</gene>
<organism evidence="11 12">
    <name type="scientific">Weissella soli</name>
    <dbReference type="NCBI Taxonomy" id="155866"/>
    <lineage>
        <taxon>Bacteria</taxon>
        <taxon>Bacillati</taxon>
        <taxon>Bacillota</taxon>
        <taxon>Bacilli</taxon>
        <taxon>Lactobacillales</taxon>
        <taxon>Lactobacillaceae</taxon>
        <taxon>Weissella</taxon>
    </lineage>
</organism>
<dbReference type="GO" id="GO:0005737">
    <property type="term" value="C:cytoplasm"/>
    <property type="evidence" value="ECO:0007669"/>
    <property type="project" value="UniProtKB-SubCell"/>
</dbReference>
<dbReference type="AlphaFoldDB" id="A0A288Q9V1"/>
<evidence type="ECO:0000313" key="12">
    <source>
        <dbReference type="Proteomes" id="UP000254912"/>
    </source>
</evidence>
<dbReference type="Proteomes" id="UP000254912">
    <property type="component" value="Unassembled WGS sequence"/>
</dbReference>
<dbReference type="GO" id="GO:0006012">
    <property type="term" value="P:galactose metabolic process"/>
    <property type="evidence" value="ECO:0007669"/>
    <property type="project" value="UniProtKB-UniRule"/>
</dbReference>
<reference evidence="11 12" key="1">
    <citation type="submission" date="2018-07" db="EMBL/GenBank/DDBJ databases">
        <title>Genomic Encyclopedia of Type Strains, Phase III (KMG-III): the genomes of soil and plant-associated and newly described type strains.</title>
        <authorList>
            <person name="Whitman W."/>
        </authorList>
    </citation>
    <scope>NUCLEOTIDE SEQUENCE [LARGE SCALE GENOMIC DNA]</scope>
    <source>
        <strain evidence="11 12">CECT 7031</strain>
    </source>
</reference>
<keyword evidence="12" id="KW-1185">Reference proteome</keyword>
<dbReference type="UniPathway" id="UPA00214"/>
<dbReference type="KEGG" id="wso:WSWS_01511"/>
<dbReference type="PIRSF" id="PIRSF006005">
    <property type="entry name" value="GalT_BS"/>
    <property type="match status" value="1"/>
</dbReference>
<comment type="subcellular location">
    <subcellularLocation>
        <location evidence="2 10">Cytoplasm</location>
    </subcellularLocation>
</comment>
<evidence type="ECO:0000256" key="3">
    <source>
        <dbReference type="ARBA" id="ARBA00004947"/>
    </source>
</evidence>
<dbReference type="HAMAP" id="MF_00571">
    <property type="entry name" value="GalP_UDP_trans"/>
    <property type="match status" value="1"/>
</dbReference>
<keyword evidence="7 10" id="KW-0548">Nucleotidyltransferase</keyword>
<keyword evidence="8 10" id="KW-0299">Galactose metabolism</keyword>
<dbReference type="PANTHER" id="PTHR39191:SF1">
    <property type="entry name" value="DUF4922 DOMAIN-CONTAINING PROTEIN"/>
    <property type="match status" value="1"/>
</dbReference>
<dbReference type="EMBL" id="QRAS01000005">
    <property type="protein sequence ID" value="RDL01104.1"/>
    <property type="molecule type" value="Genomic_DNA"/>
</dbReference>
<dbReference type="Pfam" id="PF01087">
    <property type="entry name" value="GalP_UDP_transf"/>
    <property type="match status" value="1"/>
</dbReference>
<comment type="catalytic activity">
    <reaction evidence="1 10">
        <text>alpha-D-galactose 1-phosphate + UDP-alpha-D-glucose = alpha-D-glucose 1-phosphate + UDP-alpha-D-galactose</text>
        <dbReference type="Rhea" id="RHEA:13989"/>
        <dbReference type="ChEBI" id="CHEBI:58336"/>
        <dbReference type="ChEBI" id="CHEBI:58601"/>
        <dbReference type="ChEBI" id="CHEBI:58885"/>
        <dbReference type="ChEBI" id="CHEBI:66914"/>
        <dbReference type="EC" id="2.7.7.12"/>
    </reaction>
</comment>
<keyword evidence="9 10" id="KW-0119">Carbohydrate metabolism</keyword>